<keyword evidence="8" id="KW-1185">Reference proteome</keyword>
<evidence type="ECO:0000256" key="2">
    <source>
        <dbReference type="ARBA" id="ARBA00022692"/>
    </source>
</evidence>
<evidence type="ECO:0000256" key="5">
    <source>
        <dbReference type="SAM" id="Phobius"/>
    </source>
</evidence>
<gene>
    <name evidence="7" type="ORF">FGO68_gene5232</name>
</gene>
<keyword evidence="3 5" id="KW-1133">Transmembrane helix</keyword>
<dbReference type="PANTHER" id="PTHR22950">
    <property type="entry name" value="AMINO ACID TRANSPORTER"/>
    <property type="match status" value="1"/>
</dbReference>
<dbReference type="GO" id="GO:0015179">
    <property type="term" value="F:L-amino acid transmembrane transporter activity"/>
    <property type="evidence" value="ECO:0007669"/>
    <property type="project" value="TreeGrafter"/>
</dbReference>
<dbReference type="EMBL" id="RRYP01009643">
    <property type="protein sequence ID" value="TNV78925.1"/>
    <property type="molecule type" value="Genomic_DNA"/>
</dbReference>
<comment type="caution">
    <text evidence="7">The sequence shown here is derived from an EMBL/GenBank/DDBJ whole genome shotgun (WGS) entry which is preliminary data.</text>
</comment>
<evidence type="ECO:0000256" key="1">
    <source>
        <dbReference type="ARBA" id="ARBA00004141"/>
    </source>
</evidence>
<dbReference type="AlphaFoldDB" id="A0A8J8NRK8"/>
<organism evidence="7 8">
    <name type="scientific">Halteria grandinella</name>
    <dbReference type="NCBI Taxonomy" id="5974"/>
    <lineage>
        <taxon>Eukaryota</taxon>
        <taxon>Sar</taxon>
        <taxon>Alveolata</taxon>
        <taxon>Ciliophora</taxon>
        <taxon>Intramacronucleata</taxon>
        <taxon>Spirotrichea</taxon>
        <taxon>Stichotrichia</taxon>
        <taxon>Sporadotrichida</taxon>
        <taxon>Halteriidae</taxon>
        <taxon>Halteria</taxon>
    </lineage>
</organism>
<keyword evidence="2 5" id="KW-0812">Transmembrane</keyword>
<feature type="transmembrane region" description="Helical" evidence="5">
    <location>
        <begin position="294"/>
        <end position="317"/>
    </location>
</feature>
<keyword evidence="4 5" id="KW-0472">Membrane</keyword>
<feature type="transmembrane region" description="Helical" evidence="5">
    <location>
        <begin position="395"/>
        <end position="416"/>
    </location>
</feature>
<evidence type="ECO:0000256" key="3">
    <source>
        <dbReference type="ARBA" id="ARBA00022989"/>
    </source>
</evidence>
<dbReference type="GO" id="GO:0005774">
    <property type="term" value="C:vacuolar membrane"/>
    <property type="evidence" value="ECO:0007669"/>
    <property type="project" value="TreeGrafter"/>
</dbReference>
<accession>A0A8J8NRK8</accession>
<evidence type="ECO:0000313" key="7">
    <source>
        <dbReference type="EMBL" id="TNV78925.1"/>
    </source>
</evidence>
<feature type="transmembrane region" description="Helical" evidence="5">
    <location>
        <begin position="212"/>
        <end position="235"/>
    </location>
</feature>
<name>A0A8J8NRK8_HALGN</name>
<evidence type="ECO:0000256" key="4">
    <source>
        <dbReference type="ARBA" id="ARBA00023136"/>
    </source>
</evidence>
<dbReference type="InterPro" id="IPR013057">
    <property type="entry name" value="AA_transpt_TM"/>
</dbReference>
<comment type="subcellular location">
    <subcellularLocation>
        <location evidence="1">Membrane</location>
        <topology evidence="1">Multi-pass membrane protein</topology>
    </subcellularLocation>
</comment>
<feature type="transmembrane region" description="Helical" evidence="5">
    <location>
        <begin position="255"/>
        <end position="274"/>
    </location>
</feature>
<proteinExistence type="predicted"/>
<feature type="transmembrane region" description="Helical" evidence="5">
    <location>
        <begin position="337"/>
        <end position="354"/>
    </location>
</feature>
<dbReference type="Proteomes" id="UP000785679">
    <property type="component" value="Unassembled WGS sequence"/>
</dbReference>
<sequence>MTAEGAPLVNKAINPTDQPTAYTSVELPEKERKSTNFQAFMNTAKLFFGNAYLSIPNTFMFSGLIGGILMFSLVGALNCYTMIQILKVADRYPRIGTYSKLSLQVFGPKGKVVVDVCIWIMQLSVCISYLFFIGKQLAQIIMFETTFQEGAWFYILLLTIPAMPICWFDTYTFLSYFSIAGISVALVGMVCIFGFCINLFVTHEAVYTPINYFDFAGMMGHIGVAMFVFEGNAVIMNVRAETKNIHQYPQILKGAILFTVVLFMSFASLCYLTYRDKTQDIFTMTLPIQPFTIFIRICTCFNALCSYPVQILAAFEIYENHEFFKEGSPSKQKFRRVAVRSVIIWLITGIALLIPNFTDFLNIAGSIGSAAIAFILPPLLFLKEFKGELSKPVEYFNYFIILFGFGGAIYSTYFSINQMINE</sequence>
<reference evidence="7" key="1">
    <citation type="submission" date="2019-06" db="EMBL/GenBank/DDBJ databases">
        <authorList>
            <person name="Zheng W."/>
        </authorList>
    </citation>
    <scope>NUCLEOTIDE SEQUENCE</scope>
    <source>
        <strain evidence="7">QDHG01</strain>
    </source>
</reference>
<feature type="transmembrane region" description="Helical" evidence="5">
    <location>
        <begin position="112"/>
        <end position="131"/>
    </location>
</feature>
<evidence type="ECO:0000313" key="8">
    <source>
        <dbReference type="Proteomes" id="UP000785679"/>
    </source>
</evidence>
<feature type="domain" description="Amino acid transporter transmembrane" evidence="6">
    <location>
        <begin position="32"/>
        <end position="416"/>
    </location>
</feature>
<feature type="transmembrane region" description="Helical" evidence="5">
    <location>
        <begin position="59"/>
        <end position="83"/>
    </location>
</feature>
<evidence type="ECO:0000259" key="6">
    <source>
        <dbReference type="Pfam" id="PF01490"/>
    </source>
</evidence>
<dbReference type="OrthoDB" id="339469at2759"/>
<protein>
    <recommendedName>
        <fullName evidence="6">Amino acid transporter transmembrane domain-containing protein</fullName>
    </recommendedName>
</protein>
<dbReference type="Pfam" id="PF01490">
    <property type="entry name" value="Aa_trans"/>
    <property type="match status" value="1"/>
</dbReference>
<feature type="transmembrane region" description="Helical" evidence="5">
    <location>
        <begin position="151"/>
        <end position="168"/>
    </location>
</feature>
<feature type="transmembrane region" description="Helical" evidence="5">
    <location>
        <begin position="360"/>
        <end position="383"/>
    </location>
</feature>
<dbReference type="Gene3D" id="1.20.1740.10">
    <property type="entry name" value="Amino acid/polyamine transporter I"/>
    <property type="match status" value="1"/>
</dbReference>
<dbReference type="PANTHER" id="PTHR22950:SF349">
    <property type="entry name" value="AMINO ACID TRANSPORTER TRANSMEMBRANE DOMAIN-CONTAINING PROTEIN"/>
    <property type="match status" value="1"/>
</dbReference>
<feature type="transmembrane region" description="Helical" evidence="5">
    <location>
        <begin position="175"/>
        <end position="200"/>
    </location>
</feature>